<feature type="region of interest" description="Disordered" evidence="2">
    <location>
        <begin position="354"/>
        <end position="388"/>
    </location>
</feature>
<keyword evidence="1" id="KW-0479">Metal-binding</keyword>
<feature type="region of interest" description="Disordered" evidence="2">
    <location>
        <begin position="126"/>
        <end position="177"/>
    </location>
</feature>
<feature type="zinc finger region" description="C3H1-type" evidence="1">
    <location>
        <begin position="402"/>
        <end position="430"/>
    </location>
</feature>
<evidence type="ECO:0000313" key="4">
    <source>
        <dbReference type="EMBL" id="KAJ8067891.1"/>
    </source>
</evidence>
<organism evidence="4 5">
    <name type="scientific">Sclerotinia nivalis</name>
    <dbReference type="NCBI Taxonomy" id="352851"/>
    <lineage>
        <taxon>Eukaryota</taxon>
        <taxon>Fungi</taxon>
        <taxon>Dikarya</taxon>
        <taxon>Ascomycota</taxon>
        <taxon>Pezizomycotina</taxon>
        <taxon>Leotiomycetes</taxon>
        <taxon>Helotiales</taxon>
        <taxon>Sclerotiniaceae</taxon>
        <taxon>Sclerotinia</taxon>
    </lineage>
</organism>
<feature type="compositionally biased region" description="Polar residues" evidence="2">
    <location>
        <begin position="288"/>
        <end position="300"/>
    </location>
</feature>
<dbReference type="EMBL" id="JAPEIS010000003">
    <property type="protein sequence ID" value="KAJ8067891.1"/>
    <property type="molecule type" value="Genomic_DNA"/>
</dbReference>
<keyword evidence="1" id="KW-0862">Zinc</keyword>
<dbReference type="GO" id="GO:0008270">
    <property type="term" value="F:zinc ion binding"/>
    <property type="evidence" value="ECO:0007669"/>
    <property type="project" value="UniProtKB-KW"/>
</dbReference>
<accession>A0A9X0DLD4</accession>
<proteinExistence type="predicted"/>
<feature type="compositionally biased region" description="Polar residues" evidence="2">
    <location>
        <begin position="160"/>
        <end position="173"/>
    </location>
</feature>
<dbReference type="Proteomes" id="UP001152300">
    <property type="component" value="Unassembled WGS sequence"/>
</dbReference>
<comment type="caution">
    <text evidence="4">The sequence shown here is derived from an EMBL/GenBank/DDBJ whole genome shotgun (WGS) entry which is preliminary data.</text>
</comment>
<feature type="compositionally biased region" description="Low complexity" evidence="2">
    <location>
        <begin position="541"/>
        <end position="553"/>
    </location>
</feature>
<dbReference type="PROSITE" id="PS50103">
    <property type="entry name" value="ZF_C3H1"/>
    <property type="match status" value="2"/>
</dbReference>
<reference evidence="4" key="1">
    <citation type="submission" date="2022-11" db="EMBL/GenBank/DDBJ databases">
        <title>Genome Resource of Sclerotinia nivalis Strain SnTB1, a Plant Pathogen Isolated from American Ginseng.</title>
        <authorList>
            <person name="Fan S."/>
        </authorList>
    </citation>
    <scope>NUCLEOTIDE SEQUENCE</scope>
    <source>
        <strain evidence="4">SnTB1</strain>
    </source>
</reference>
<feature type="compositionally biased region" description="Acidic residues" evidence="2">
    <location>
        <begin position="278"/>
        <end position="287"/>
    </location>
</feature>
<dbReference type="Gene3D" id="3.30.1370.210">
    <property type="match status" value="1"/>
</dbReference>
<evidence type="ECO:0000256" key="2">
    <source>
        <dbReference type="SAM" id="MobiDB-lite"/>
    </source>
</evidence>
<keyword evidence="1" id="KW-0863">Zinc-finger</keyword>
<sequence length="553" mass="61943">MLYFTNMALSTFAAKGLELAERGSFILYGAGYFTEEEWVKLDALLHRGKYIFTNGLQTSVPSILDDLEPKELSPTRDEVQSETQSNAEEDLLIFDEPPENKTIEVDCSTTSVDSDNEILSNLPTEVVESSDDQNQHTQDHTQSPKITAHADVPIAPSKTLARSNSSQSVSTATRPRKTDPSAYIGKLFVATKRFEKPKGYSAKLEISCGDKIQVIKHVSGIEYRGVNQRTGQSGHFDLSLITEDTKPISRKADDGNTVTKKAEGFSMDELENQRTAEWENDSEDDDQSLSIKPQKASNNGKARKQVGSLGDSSFASLADIDHQSISESENAEIESVVPRQKTELDRDLVHEWTLNDPANDDKKSQIGIYRHKSNTSSKPEDNMPRNNTRERLRNKPYEIVVPKTEVCYFWSLPKGCRYTEAQCRDLHEEREYTLQTNLRNGKPNPGALYDSVREIPFPAPGKSHRPAKDPSTTVGKRFTCFFWDQGDCKRSEKNCYFLHTYMGSEGILLREVQNQATKNRNRKLIAKPKFSDTDNDAEANGWGASSSGWGSGS</sequence>
<dbReference type="AlphaFoldDB" id="A0A9X0DLD4"/>
<gene>
    <name evidence="4" type="ORF">OCU04_003478</name>
</gene>
<feature type="domain" description="C3H1-type" evidence="3">
    <location>
        <begin position="402"/>
        <end position="430"/>
    </location>
</feature>
<protein>
    <recommendedName>
        <fullName evidence="3">C3H1-type domain-containing protein</fullName>
    </recommendedName>
</protein>
<dbReference type="InterPro" id="IPR000571">
    <property type="entry name" value="Znf_CCCH"/>
</dbReference>
<evidence type="ECO:0000259" key="3">
    <source>
        <dbReference type="PROSITE" id="PS50103"/>
    </source>
</evidence>
<feature type="region of interest" description="Disordered" evidence="2">
    <location>
        <begin position="247"/>
        <end position="307"/>
    </location>
</feature>
<feature type="domain" description="C3H1-type" evidence="3">
    <location>
        <begin position="475"/>
        <end position="502"/>
    </location>
</feature>
<keyword evidence="5" id="KW-1185">Reference proteome</keyword>
<feature type="zinc finger region" description="C3H1-type" evidence="1">
    <location>
        <begin position="475"/>
        <end position="502"/>
    </location>
</feature>
<dbReference type="SMART" id="SM00356">
    <property type="entry name" value="ZnF_C3H1"/>
    <property type="match status" value="2"/>
</dbReference>
<dbReference type="OrthoDB" id="3594623at2759"/>
<evidence type="ECO:0000313" key="5">
    <source>
        <dbReference type="Proteomes" id="UP001152300"/>
    </source>
</evidence>
<feature type="region of interest" description="Disordered" evidence="2">
    <location>
        <begin position="519"/>
        <end position="553"/>
    </location>
</feature>
<name>A0A9X0DLD4_9HELO</name>
<feature type="compositionally biased region" description="Basic and acidic residues" evidence="2">
    <location>
        <begin position="378"/>
        <end position="388"/>
    </location>
</feature>
<evidence type="ECO:0000256" key="1">
    <source>
        <dbReference type="PROSITE-ProRule" id="PRU00723"/>
    </source>
</evidence>